<proteinExistence type="predicted"/>
<feature type="domain" description="ABC transporter" evidence="4">
    <location>
        <begin position="255"/>
        <end position="478"/>
    </location>
</feature>
<evidence type="ECO:0000313" key="6">
    <source>
        <dbReference type="Proteomes" id="UP000282832"/>
    </source>
</evidence>
<dbReference type="GO" id="GO:0043190">
    <property type="term" value="C:ATP-binding cassette (ABC) transporter complex"/>
    <property type="evidence" value="ECO:0007669"/>
    <property type="project" value="TreeGrafter"/>
</dbReference>
<dbReference type="PROSITE" id="PS00211">
    <property type="entry name" value="ABC_TRANSPORTER_1"/>
    <property type="match status" value="1"/>
</dbReference>
<keyword evidence="3 5" id="KW-0067">ATP-binding</keyword>
<dbReference type="InterPro" id="IPR003593">
    <property type="entry name" value="AAA+_ATPase"/>
</dbReference>
<evidence type="ECO:0000256" key="1">
    <source>
        <dbReference type="ARBA" id="ARBA00022448"/>
    </source>
</evidence>
<dbReference type="InterPro" id="IPR017871">
    <property type="entry name" value="ABC_transporter-like_CS"/>
</dbReference>
<sequence length="479" mass="54133">MLLKVSGLGVGYGAEKILSSINFSIKNGENWAVVGAMGSGKSTLAKALCGRLFRTGTVNYFGSDKHVNVYLVEQQHQFKNRSNVNEFYLQQRFNSSDSEDSYTIREELANENQQEAQRWMQLFSMESHWDKPILQLSNGENKRLQMVKALLKKPDFLLFDNPFLGLDTDGRKLLNEALEVIQQQGIPFLLINSPIELPAIITHVMVLQGGKMVWSGPAEDYKGEQFTQHNFEGFEKHLDELIQTRSAFADFVQAVKMEDVQIKYGNKTILSHQNWEINNGDAWALKGPNGAGKSTMISMITADNPQSYSQKLWLFDRRRGTGESIWEIKKRIGFVSPELHLYFKNTGKCLSVVGSGLLDTLGLFKPLTEEQKHRSMLWLSVLGINHLADKEFYKISQGEQRMVLLARALVKNPPLLILDEPCQGLDVGQIEHIKKVLNYLVEHSDTTLIYVSHYVSDIPSCVKQTKELTLAPANLQPIG</sequence>
<dbReference type="Pfam" id="PF00005">
    <property type="entry name" value="ABC_tran"/>
    <property type="match status" value="2"/>
</dbReference>
<dbReference type="EMBL" id="SACY01000001">
    <property type="protein sequence ID" value="RVU26999.1"/>
    <property type="molecule type" value="Genomic_DNA"/>
</dbReference>
<dbReference type="Gene3D" id="3.40.50.300">
    <property type="entry name" value="P-loop containing nucleotide triphosphate hydrolases"/>
    <property type="match status" value="2"/>
</dbReference>
<dbReference type="SMART" id="SM00382">
    <property type="entry name" value="AAA"/>
    <property type="match status" value="2"/>
</dbReference>
<dbReference type="InterPro" id="IPR003439">
    <property type="entry name" value="ABC_transporter-like_ATP-bd"/>
</dbReference>
<dbReference type="PANTHER" id="PTHR43553:SF3">
    <property type="entry name" value="ABC TRANSPORTER ATP-BINDING PROTEIN MODF"/>
    <property type="match status" value="1"/>
</dbReference>
<evidence type="ECO:0000259" key="4">
    <source>
        <dbReference type="PROSITE" id="PS50893"/>
    </source>
</evidence>
<organism evidence="5 6">
    <name type="scientific">Sandaracinomonas limnophila</name>
    <dbReference type="NCBI Taxonomy" id="1862386"/>
    <lineage>
        <taxon>Bacteria</taxon>
        <taxon>Pseudomonadati</taxon>
        <taxon>Bacteroidota</taxon>
        <taxon>Cytophagia</taxon>
        <taxon>Cytophagales</taxon>
        <taxon>Flectobacillaceae</taxon>
        <taxon>Sandaracinomonas</taxon>
    </lineage>
</organism>
<dbReference type="GO" id="GO:0016887">
    <property type="term" value="F:ATP hydrolysis activity"/>
    <property type="evidence" value="ECO:0007669"/>
    <property type="project" value="InterPro"/>
</dbReference>
<evidence type="ECO:0000256" key="2">
    <source>
        <dbReference type="ARBA" id="ARBA00022741"/>
    </source>
</evidence>
<dbReference type="OrthoDB" id="9789994at2"/>
<name>A0A437PXM9_9BACT</name>
<dbReference type="InterPro" id="IPR027417">
    <property type="entry name" value="P-loop_NTPase"/>
</dbReference>
<dbReference type="GO" id="GO:0042626">
    <property type="term" value="F:ATPase-coupled transmembrane transporter activity"/>
    <property type="evidence" value="ECO:0007669"/>
    <property type="project" value="TreeGrafter"/>
</dbReference>
<evidence type="ECO:0000256" key="3">
    <source>
        <dbReference type="ARBA" id="ARBA00022840"/>
    </source>
</evidence>
<dbReference type="AlphaFoldDB" id="A0A437PXM9"/>
<dbReference type="RefSeq" id="WP_127802550.1">
    <property type="nucleotide sequence ID" value="NZ_SACY01000001.1"/>
</dbReference>
<dbReference type="SUPFAM" id="SSF52540">
    <property type="entry name" value="P-loop containing nucleoside triphosphate hydrolases"/>
    <property type="match status" value="2"/>
</dbReference>
<dbReference type="PANTHER" id="PTHR43553">
    <property type="entry name" value="HEAVY METAL TRANSPORTER"/>
    <property type="match status" value="1"/>
</dbReference>
<accession>A0A437PXM9</accession>
<dbReference type="Proteomes" id="UP000282832">
    <property type="component" value="Unassembled WGS sequence"/>
</dbReference>
<dbReference type="PROSITE" id="PS50893">
    <property type="entry name" value="ABC_TRANSPORTER_2"/>
    <property type="match status" value="2"/>
</dbReference>
<dbReference type="GO" id="GO:0005524">
    <property type="term" value="F:ATP binding"/>
    <property type="evidence" value="ECO:0007669"/>
    <property type="project" value="UniProtKB-KW"/>
</dbReference>
<keyword evidence="1" id="KW-0813">Transport</keyword>
<comment type="caution">
    <text evidence="5">The sequence shown here is derived from an EMBL/GenBank/DDBJ whole genome shotgun (WGS) entry which is preliminary data.</text>
</comment>
<feature type="domain" description="ABC transporter" evidence="4">
    <location>
        <begin position="3"/>
        <end position="234"/>
    </location>
</feature>
<gene>
    <name evidence="5" type="ORF">EOJ36_03100</name>
</gene>
<keyword evidence="6" id="KW-1185">Reference proteome</keyword>
<dbReference type="InterPro" id="IPR050095">
    <property type="entry name" value="ECF_ABC_transporter_ATP-bd"/>
</dbReference>
<reference evidence="5 6" key="1">
    <citation type="submission" date="2019-01" db="EMBL/GenBank/DDBJ databases">
        <authorList>
            <person name="Chen W.-M."/>
        </authorList>
    </citation>
    <scope>NUCLEOTIDE SEQUENCE [LARGE SCALE GENOMIC DNA]</scope>
    <source>
        <strain evidence="5 6">FSY-15</strain>
    </source>
</reference>
<evidence type="ECO:0000313" key="5">
    <source>
        <dbReference type="EMBL" id="RVU26999.1"/>
    </source>
</evidence>
<keyword evidence="2" id="KW-0547">Nucleotide-binding</keyword>
<protein>
    <submittedName>
        <fullName evidence="5">ATP-binding cassette domain-containing protein</fullName>
    </submittedName>
</protein>